<protein>
    <submittedName>
        <fullName evidence="5">Carbon monoxide dehydrogenase medium chain</fullName>
        <ecNumber evidence="5">1.2.5.3</ecNumber>
    </submittedName>
</protein>
<sequence>MNVSVSLELANDKCKGVTIVLGAVAPTIVRAKKAEEILLKANSLDKKAIEEAAQTAAKEVTPITDLRSTAEYRQEMVKVLVKQALEKSWARAK</sequence>
<dbReference type="EC" id="1.2.5.3" evidence="5"/>
<dbReference type="SMART" id="SM01092">
    <property type="entry name" value="CO_deh_flav_C"/>
    <property type="match status" value="1"/>
</dbReference>
<organism evidence="5">
    <name type="scientific">bioreactor metagenome</name>
    <dbReference type="NCBI Taxonomy" id="1076179"/>
    <lineage>
        <taxon>unclassified sequences</taxon>
        <taxon>metagenomes</taxon>
        <taxon>ecological metagenomes</taxon>
    </lineage>
</organism>
<comment type="caution">
    <text evidence="5">The sequence shown here is derived from an EMBL/GenBank/DDBJ whole genome shotgun (WGS) entry which is preliminary data.</text>
</comment>
<dbReference type="EMBL" id="VSSQ01133385">
    <property type="protein sequence ID" value="MPN59402.1"/>
    <property type="molecule type" value="Genomic_DNA"/>
</dbReference>
<reference evidence="5" key="1">
    <citation type="submission" date="2019-08" db="EMBL/GenBank/DDBJ databases">
        <authorList>
            <person name="Kucharzyk K."/>
            <person name="Murdoch R.W."/>
            <person name="Higgins S."/>
            <person name="Loffler F."/>
        </authorList>
    </citation>
    <scope>NUCLEOTIDE SEQUENCE</scope>
</reference>
<keyword evidence="3 5" id="KW-0560">Oxidoreductase</keyword>
<dbReference type="InterPro" id="IPR005107">
    <property type="entry name" value="CO_DH_flav_C"/>
</dbReference>
<accession>A0A645J8F4</accession>
<dbReference type="GO" id="GO:0008805">
    <property type="term" value="F:carbon-monoxide oxygenase activity"/>
    <property type="evidence" value="ECO:0007669"/>
    <property type="project" value="UniProtKB-EC"/>
</dbReference>
<keyword evidence="2" id="KW-0274">FAD</keyword>
<proteinExistence type="predicted"/>
<evidence type="ECO:0000259" key="4">
    <source>
        <dbReference type="SMART" id="SM01092"/>
    </source>
</evidence>
<feature type="domain" description="CO dehydrogenase flavoprotein C-terminal" evidence="4">
    <location>
        <begin position="4"/>
        <end position="88"/>
    </location>
</feature>
<dbReference type="Pfam" id="PF03450">
    <property type="entry name" value="CO_deh_flav_C"/>
    <property type="match status" value="1"/>
</dbReference>
<evidence type="ECO:0000256" key="2">
    <source>
        <dbReference type="ARBA" id="ARBA00022827"/>
    </source>
</evidence>
<dbReference type="AlphaFoldDB" id="A0A645J8F4"/>
<evidence type="ECO:0000313" key="5">
    <source>
        <dbReference type="EMBL" id="MPN59402.1"/>
    </source>
</evidence>
<dbReference type="Gene3D" id="3.30.390.50">
    <property type="entry name" value="CO dehydrogenase flavoprotein, C-terminal domain"/>
    <property type="match status" value="1"/>
</dbReference>
<dbReference type="PANTHER" id="PTHR42659">
    <property type="entry name" value="XANTHINE DEHYDROGENASE SUBUNIT C-RELATED"/>
    <property type="match status" value="1"/>
</dbReference>
<dbReference type="SUPFAM" id="SSF55447">
    <property type="entry name" value="CO dehydrogenase flavoprotein C-terminal domain-like"/>
    <property type="match status" value="1"/>
</dbReference>
<keyword evidence="1" id="KW-0285">Flavoprotein</keyword>
<name>A0A645J8F4_9ZZZZ</name>
<dbReference type="InterPro" id="IPR051312">
    <property type="entry name" value="Diverse_Substr_Oxidored"/>
</dbReference>
<evidence type="ECO:0000256" key="1">
    <source>
        <dbReference type="ARBA" id="ARBA00022630"/>
    </source>
</evidence>
<evidence type="ECO:0000256" key="3">
    <source>
        <dbReference type="ARBA" id="ARBA00023002"/>
    </source>
</evidence>
<gene>
    <name evidence="5" type="primary">coxM_2</name>
    <name evidence="5" type="ORF">SDC9_207123</name>
</gene>
<dbReference type="InterPro" id="IPR036683">
    <property type="entry name" value="CO_DH_flav_C_dom_sf"/>
</dbReference>
<dbReference type="PANTHER" id="PTHR42659:SF2">
    <property type="entry name" value="XANTHINE DEHYDROGENASE SUBUNIT C-RELATED"/>
    <property type="match status" value="1"/>
</dbReference>